<evidence type="ECO:0000313" key="16">
    <source>
        <dbReference type="EnsemblPlants" id="KQJ83485"/>
    </source>
</evidence>
<reference evidence="15" key="2">
    <citation type="submission" date="2017-06" db="EMBL/GenBank/DDBJ databases">
        <title>WGS assembly of Brachypodium distachyon.</title>
        <authorList>
            <consortium name="The International Brachypodium Initiative"/>
            <person name="Lucas S."/>
            <person name="Harmon-Smith M."/>
            <person name="Lail K."/>
            <person name="Tice H."/>
            <person name="Grimwood J."/>
            <person name="Bruce D."/>
            <person name="Barry K."/>
            <person name="Shu S."/>
            <person name="Lindquist E."/>
            <person name="Wang M."/>
            <person name="Pitluck S."/>
            <person name="Vogel J.P."/>
            <person name="Garvin D.F."/>
            <person name="Mockler T.C."/>
            <person name="Schmutz J."/>
            <person name="Rokhsar D."/>
            <person name="Bevan M.W."/>
        </authorList>
    </citation>
    <scope>NUCLEOTIDE SEQUENCE</scope>
    <source>
        <strain evidence="15">Bd21</strain>
    </source>
</reference>
<reference evidence="16" key="3">
    <citation type="submission" date="2018-08" db="UniProtKB">
        <authorList>
            <consortium name="EnsemblPlants"/>
        </authorList>
    </citation>
    <scope>IDENTIFICATION</scope>
    <source>
        <strain evidence="16">cv. Bd21</strain>
    </source>
</reference>
<dbReference type="InterPro" id="IPR026057">
    <property type="entry name" value="TBL_C"/>
</dbReference>
<keyword evidence="5" id="KW-0735">Signal-anchor</keyword>
<dbReference type="EnsemblPlants" id="KQJ83485">
    <property type="protein sequence ID" value="KQJ83485"/>
    <property type="gene ID" value="BRADI_5g15190v3"/>
</dbReference>
<evidence type="ECO:0000259" key="14">
    <source>
        <dbReference type="Pfam" id="PF14416"/>
    </source>
</evidence>
<evidence type="ECO:0000259" key="13">
    <source>
        <dbReference type="Pfam" id="PF13839"/>
    </source>
</evidence>
<dbReference type="Gramene" id="KQJ83485">
    <property type="protein sequence ID" value="KQJ83485"/>
    <property type="gene ID" value="BRADI_5g15190v3"/>
</dbReference>
<keyword evidence="8 12" id="KW-0472">Membrane</keyword>
<dbReference type="PANTHER" id="PTHR32285:SF208">
    <property type="entry name" value="PROTEIN TRICHOME BIREFRINGENCE-LIKE 2"/>
    <property type="match status" value="1"/>
</dbReference>
<dbReference type="STRING" id="15368.I1IZH3"/>
<evidence type="ECO:0000256" key="8">
    <source>
        <dbReference type="ARBA" id="ARBA00023136"/>
    </source>
</evidence>
<evidence type="ECO:0000256" key="2">
    <source>
        <dbReference type="ARBA" id="ARBA00007727"/>
    </source>
</evidence>
<dbReference type="GO" id="GO:1990538">
    <property type="term" value="F:xylan O-acetyltransferase activity"/>
    <property type="evidence" value="ECO:0007669"/>
    <property type="project" value="UniProtKB-ARBA"/>
</dbReference>
<protein>
    <submittedName>
        <fullName evidence="15 16">Uncharacterized protein</fullName>
    </submittedName>
</protein>
<proteinExistence type="inferred from homology"/>
<feature type="compositionally biased region" description="Pro residues" evidence="11">
    <location>
        <begin position="116"/>
        <end position="125"/>
    </location>
</feature>
<keyword evidence="6 12" id="KW-1133">Transmembrane helix</keyword>
<dbReference type="RefSeq" id="XP_010227191.1">
    <property type="nucleotide sequence ID" value="XM_010228889.3"/>
</dbReference>
<dbReference type="GO" id="GO:0016413">
    <property type="term" value="F:O-acetyltransferase activity"/>
    <property type="evidence" value="ECO:0000318"/>
    <property type="project" value="GO_Central"/>
</dbReference>
<feature type="transmembrane region" description="Helical" evidence="12">
    <location>
        <begin position="67"/>
        <end position="85"/>
    </location>
</feature>
<keyword evidence="9" id="KW-1015">Disulfide bond</keyword>
<keyword evidence="17" id="KW-1185">Reference proteome</keyword>
<evidence type="ECO:0000256" key="1">
    <source>
        <dbReference type="ARBA" id="ARBA00004323"/>
    </source>
</evidence>
<feature type="compositionally biased region" description="Gly residues" evidence="11">
    <location>
        <begin position="49"/>
        <end position="60"/>
    </location>
</feature>
<evidence type="ECO:0000256" key="9">
    <source>
        <dbReference type="ARBA" id="ARBA00023157"/>
    </source>
</evidence>
<feature type="region of interest" description="Disordered" evidence="11">
    <location>
        <begin position="277"/>
        <end position="325"/>
    </location>
</feature>
<keyword evidence="4 12" id="KW-0812">Transmembrane</keyword>
<feature type="compositionally biased region" description="Basic residues" evidence="11">
    <location>
        <begin position="305"/>
        <end position="325"/>
    </location>
</feature>
<feature type="region of interest" description="Disordered" evidence="11">
    <location>
        <begin position="91"/>
        <end position="235"/>
    </location>
</feature>
<dbReference type="GeneID" id="100836736"/>
<dbReference type="OrthoDB" id="630188at2759"/>
<organism evidence="16">
    <name type="scientific">Brachypodium distachyon</name>
    <name type="common">Purple false brome</name>
    <name type="synonym">Trachynia distachya</name>
    <dbReference type="NCBI Taxonomy" id="15368"/>
    <lineage>
        <taxon>Eukaryota</taxon>
        <taxon>Viridiplantae</taxon>
        <taxon>Streptophyta</taxon>
        <taxon>Embryophyta</taxon>
        <taxon>Tracheophyta</taxon>
        <taxon>Spermatophyta</taxon>
        <taxon>Magnoliopsida</taxon>
        <taxon>Liliopsida</taxon>
        <taxon>Poales</taxon>
        <taxon>Poaceae</taxon>
        <taxon>BOP clade</taxon>
        <taxon>Pooideae</taxon>
        <taxon>Stipodae</taxon>
        <taxon>Brachypodieae</taxon>
        <taxon>Brachypodium</taxon>
    </lineage>
</organism>
<sequence length="733" mass="79858">MAGWRKAWLSVLDRPGSSGGGGSTGSLQAHLNGILSPSSSSSSLATKRGGSGAGGGKRGGGHVSTKAVLACFSAVLVLAFFYVSITSGPTADGSFPSPSSSSGALLSSSNSSSPKKPLPPRPPIPSTEISSGGSAQQSSGSNATVEGPRRVPRNGGDWTTPGLDSGQPLPVLQQTAKEQGALLSDGNAAVAGSEGDPAVSNGTTRAQEPQEVLITAMPPPPPGPWRRADGASSTEKLIVGGASDEPADTDGAPGNSTYDTLSWGKEVGNTNASIVVDNVPPNSTRQAAALPSTAPPDQRKEDNKHSRHRRAYTARHKQRSTRRRKDIIFPVPEQEGAGAELHSDGAPDLAGANNNTSVALGPGNHRVVWTSGVQKNLVSFAKCDVFSGGWVREEGYAFYPPGSCPLIDDDFNCHKNGRQDTDFLNWRWQPSGCDIPRMNASDFLERLRGQRIIFVGDSLNRNMWESLVCTLRHGVRNKKSVYEASGKNQFKTRGYYSFKFRDYNCSVDFIRSIFLVKELVRESKNGTVLDAKLRLDELDATTPAYQTASIVVFNTGHWWTHSKTSKGLNYYQEGNHVYPSLEVMDAYKKALTTWARWVDKNVDPGRTQVVFRGFSLTHFRGGQWNSGGRCHRETEPIFNQTYLTEYPERMRILEQVLSRMKTPVIYLNISRLTDYRKDGHPSVYRVRYDTEEERMAAVMKQDCSHWCLPGVPDTWNELLYASLLQAGKGSWRL</sequence>
<dbReference type="GO" id="GO:0005794">
    <property type="term" value="C:Golgi apparatus"/>
    <property type="evidence" value="ECO:0000318"/>
    <property type="project" value="GO_Central"/>
</dbReference>
<evidence type="ECO:0000256" key="10">
    <source>
        <dbReference type="ARBA" id="ARBA00023180"/>
    </source>
</evidence>
<feature type="region of interest" description="Disordered" evidence="11">
    <location>
        <begin position="37"/>
        <end position="60"/>
    </location>
</feature>
<dbReference type="GO" id="GO:0000139">
    <property type="term" value="C:Golgi membrane"/>
    <property type="evidence" value="ECO:0007669"/>
    <property type="project" value="UniProtKB-SubCell"/>
</dbReference>
<evidence type="ECO:0000313" key="17">
    <source>
        <dbReference type="Proteomes" id="UP000008810"/>
    </source>
</evidence>
<dbReference type="Pfam" id="PF13839">
    <property type="entry name" value="PC-Esterase"/>
    <property type="match status" value="1"/>
</dbReference>
<dbReference type="KEGG" id="bdi:100836736"/>
<dbReference type="eggNOG" id="ENOG502QVBN">
    <property type="taxonomic scope" value="Eukaryota"/>
</dbReference>
<evidence type="ECO:0000256" key="7">
    <source>
        <dbReference type="ARBA" id="ARBA00023034"/>
    </source>
</evidence>
<dbReference type="InterPro" id="IPR025846">
    <property type="entry name" value="TBL_N"/>
</dbReference>
<dbReference type="InterPro" id="IPR029962">
    <property type="entry name" value="TBL"/>
</dbReference>
<evidence type="ECO:0000256" key="6">
    <source>
        <dbReference type="ARBA" id="ARBA00022989"/>
    </source>
</evidence>
<feature type="compositionally biased region" description="Low complexity" evidence="11">
    <location>
        <begin position="94"/>
        <end position="115"/>
    </location>
</feature>
<feature type="domain" description="Trichome birefringence-like N-terminal" evidence="14">
    <location>
        <begin position="382"/>
        <end position="434"/>
    </location>
</feature>
<keyword evidence="10" id="KW-0325">Glycoprotein</keyword>
<evidence type="ECO:0000256" key="3">
    <source>
        <dbReference type="ARBA" id="ARBA00022679"/>
    </source>
</evidence>
<evidence type="ECO:0000313" key="15">
    <source>
        <dbReference type="EMBL" id="KQJ83485.1"/>
    </source>
</evidence>
<dbReference type="Pfam" id="PF14416">
    <property type="entry name" value="PMR5N"/>
    <property type="match status" value="1"/>
</dbReference>
<comment type="similarity">
    <text evidence="2">Belongs to the PC-esterase family. TBL subfamily.</text>
</comment>
<comment type="subcellular location">
    <subcellularLocation>
        <location evidence="1">Golgi apparatus membrane</location>
        <topology evidence="1">Single-pass type II membrane protein</topology>
    </subcellularLocation>
</comment>
<reference evidence="15 16" key="1">
    <citation type="journal article" date="2010" name="Nature">
        <title>Genome sequencing and analysis of the model grass Brachypodium distachyon.</title>
        <authorList>
            <consortium name="International Brachypodium Initiative"/>
        </authorList>
    </citation>
    <scope>NUCLEOTIDE SEQUENCE [LARGE SCALE GENOMIC DNA]</scope>
    <source>
        <strain evidence="15 16">Bd21</strain>
    </source>
</reference>
<keyword evidence="7" id="KW-0333">Golgi apparatus</keyword>
<evidence type="ECO:0000256" key="4">
    <source>
        <dbReference type="ARBA" id="ARBA00022692"/>
    </source>
</evidence>
<feature type="compositionally biased region" description="Low complexity" evidence="11">
    <location>
        <begin position="126"/>
        <end position="141"/>
    </location>
</feature>
<dbReference type="FunCoup" id="I1IZH3">
    <property type="interactions" value="732"/>
</dbReference>
<keyword evidence="3" id="KW-0808">Transferase</keyword>
<gene>
    <name evidence="16" type="primary">LOC100836736</name>
    <name evidence="15" type="ORF">BRADI_5g15190v3</name>
</gene>
<evidence type="ECO:0000256" key="11">
    <source>
        <dbReference type="SAM" id="MobiDB-lite"/>
    </source>
</evidence>
<dbReference type="PANTHER" id="PTHR32285">
    <property type="entry name" value="PROTEIN TRICHOME BIREFRINGENCE-LIKE 9-RELATED"/>
    <property type="match status" value="1"/>
</dbReference>
<dbReference type="AlphaFoldDB" id="I1IZH3"/>
<accession>I1IZH3</accession>
<dbReference type="EMBL" id="CM000884">
    <property type="protein sequence ID" value="KQJ83485.1"/>
    <property type="molecule type" value="Genomic_DNA"/>
</dbReference>
<evidence type="ECO:0000256" key="5">
    <source>
        <dbReference type="ARBA" id="ARBA00022968"/>
    </source>
</evidence>
<feature type="domain" description="Trichome birefringence-like C-terminal" evidence="13">
    <location>
        <begin position="435"/>
        <end position="721"/>
    </location>
</feature>
<name>I1IZH3_BRADI</name>
<evidence type="ECO:0000256" key="12">
    <source>
        <dbReference type="SAM" id="Phobius"/>
    </source>
</evidence>
<dbReference type="OMA" id="TWYETEE"/>
<dbReference type="Proteomes" id="UP000008810">
    <property type="component" value="Chromosome 5"/>
</dbReference>
<dbReference type="HOGENOM" id="CLU_020953_5_0_1"/>